<feature type="domain" description="GH16" evidence="3">
    <location>
        <begin position="313"/>
        <end position="519"/>
    </location>
</feature>
<dbReference type="CDD" id="cd00413">
    <property type="entry name" value="Glyco_hydrolase_16"/>
    <property type="match status" value="1"/>
</dbReference>
<dbReference type="InterPro" id="IPR050546">
    <property type="entry name" value="Glycosyl_Hydrlase_16"/>
</dbReference>
<feature type="compositionally biased region" description="Gly residues" evidence="2">
    <location>
        <begin position="69"/>
        <end position="91"/>
    </location>
</feature>
<comment type="similarity">
    <text evidence="1">Belongs to the glycosyl hydrolase 16 family.</text>
</comment>
<protein>
    <submittedName>
        <fullName evidence="4">Beta-glucanase (GH16 family)</fullName>
    </submittedName>
</protein>
<dbReference type="EMBL" id="PHUJ01000003">
    <property type="protein sequence ID" value="PKB32186.1"/>
    <property type="molecule type" value="Genomic_DNA"/>
</dbReference>
<proteinExistence type="inferred from homology"/>
<feature type="compositionally biased region" description="Gly residues" evidence="2">
    <location>
        <begin position="122"/>
        <end position="131"/>
    </location>
</feature>
<organism evidence="4 5">
    <name type="scientific">Pseudonocardia alni</name>
    <name type="common">Amycolata alni</name>
    <dbReference type="NCBI Taxonomy" id="33907"/>
    <lineage>
        <taxon>Bacteria</taxon>
        <taxon>Bacillati</taxon>
        <taxon>Actinomycetota</taxon>
        <taxon>Actinomycetes</taxon>
        <taxon>Pseudonocardiales</taxon>
        <taxon>Pseudonocardiaceae</taxon>
        <taxon>Pseudonocardia</taxon>
    </lineage>
</organism>
<feature type="compositionally biased region" description="Gly residues" evidence="2">
    <location>
        <begin position="168"/>
        <end position="204"/>
    </location>
</feature>
<dbReference type="PROSITE" id="PS51762">
    <property type="entry name" value="GH16_2"/>
    <property type="match status" value="1"/>
</dbReference>
<reference evidence="4 5" key="1">
    <citation type="submission" date="2017-11" db="EMBL/GenBank/DDBJ databases">
        <title>Sequencing the genomes of 1000 actinobacteria strains.</title>
        <authorList>
            <person name="Klenk H.-P."/>
        </authorList>
    </citation>
    <scope>NUCLEOTIDE SEQUENCE [LARGE SCALE GENOMIC DNA]</scope>
    <source>
        <strain evidence="4 5">DSM 44104</strain>
    </source>
</reference>
<dbReference type="InterPro" id="IPR013320">
    <property type="entry name" value="ConA-like_dom_sf"/>
</dbReference>
<comment type="caution">
    <text evidence="4">The sequence shown here is derived from an EMBL/GenBank/DDBJ whole genome shotgun (WGS) entry which is preliminary data.</text>
</comment>
<feature type="region of interest" description="Disordered" evidence="2">
    <location>
        <begin position="34"/>
        <end position="302"/>
    </location>
</feature>
<feature type="compositionally biased region" description="Gly residues" evidence="2">
    <location>
        <begin position="224"/>
        <end position="237"/>
    </location>
</feature>
<dbReference type="Pfam" id="PF00722">
    <property type="entry name" value="Glyco_hydro_16"/>
    <property type="match status" value="1"/>
</dbReference>
<feature type="compositionally biased region" description="Low complexity" evidence="2">
    <location>
        <begin position="205"/>
        <end position="223"/>
    </location>
</feature>
<dbReference type="PANTHER" id="PTHR10963:SF55">
    <property type="entry name" value="GLYCOSIDE HYDROLASE FAMILY 16 PROTEIN"/>
    <property type="match status" value="1"/>
</dbReference>
<evidence type="ECO:0000259" key="3">
    <source>
        <dbReference type="PROSITE" id="PS51762"/>
    </source>
</evidence>
<feature type="region of interest" description="Disordered" evidence="2">
    <location>
        <begin position="523"/>
        <end position="545"/>
    </location>
</feature>
<dbReference type="RefSeq" id="WP_100879445.1">
    <property type="nucleotide sequence ID" value="NZ_JBICSI010000006.1"/>
</dbReference>
<feature type="compositionally biased region" description="Gly residues" evidence="2">
    <location>
        <begin position="524"/>
        <end position="545"/>
    </location>
</feature>
<dbReference type="InterPro" id="IPR000757">
    <property type="entry name" value="Beta-glucanase-like"/>
</dbReference>
<dbReference type="GO" id="GO:0005975">
    <property type="term" value="P:carbohydrate metabolic process"/>
    <property type="evidence" value="ECO:0007669"/>
    <property type="project" value="InterPro"/>
</dbReference>
<evidence type="ECO:0000313" key="5">
    <source>
        <dbReference type="Proteomes" id="UP000232453"/>
    </source>
</evidence>
<accession>A0AA44URS2</accession>
<dbReference type="SUPFAM" id="SSF49899">
    <property type="entry name" value="Concanavalin A-like lectins/glucanases"/>
    <property type="match status" value="1"/>
</dbReference>
<dbReference type="Gene3D" id="2.60.120.200">
    <property type="match status" value="1"/>
</dbReference>
<dbReference type="GO" id="GO:0004553">
    <property type="term" value="F:hydrolase activity, hydrolyzing O-glycosyl compounds"/>
    <property type="evidence" value="ECO:0007669"/>
    <property type="project" value="InterPro"/>
</dbReference>
<gene>
    <name evidence="4" type="ORF">ATL51_3907</name>
</gene>
<evidence type="ECO:0000256" key="2">
    <source>
        <dbReference type="SAM" id="MobiDB-lite"/>
    </source>
</evidence>
<dbReference type="PANTHER" id="PTHR10963">
    <property type="entry name" value="GLYCOSYL HYDROLASE-RELATED"/>
    <property type="match status" value="1"/>
</dbReference>
<evidence type="ECO:0000256" key="1">
    <source>
        <dbReference type="ARBA" id="ARBA00006865"/>
    </source>
</evidence>
<dbReference type="Proteomes" id="UP000232453">
    <property type="component" value="Unassembled WGS sequence"/>
</dbReference>
<evidence type="ECO:0000313" key="4">
    <source>
        <dbReference type="EMBL" id="PKB32186.1"/>
    </source>
</evidence>
<dbReference type="AlphaFoldDB" id="A0AA44URS2"/>
<name>A0AA44URS2_PSEA5</name>
<feature type="compositionally biased region" description="Low complexity" evidence="2">
    <location>
        <begin position="283"/>
        <end position="302"/>
    </location>
</feature>
<sequence length="545" mass="52074">MTADELEQLLTSLLAKGVTVVLLALGPAGELVGVEPGGSATPSVSSGQDAAGAPRPDLELGADGEVCVGSGGSSGAGAGTGSGGSGSGADSGSGSDSSGGGDRERGPGADGSGADGSAAGSGSTGAGGDPAGGSEDGRDGGSGGSDSSDGSGDSDDRRRAGGSDDSGSSGGSDDGGSGGSSSGNGGSEGTGSGGSGSGGSGSEGSGSDDSSPGDSDAGSDAGSSGSGSGGSGSGGTASGAPDESGATAYGTSDDAAAGLLTGGTDGRTTPAPCPTGSGDAADPAPATGSTPEAGGATTGGATAAEGTTAAAKLGWGRPVRADEFDNGTDGWSIYDGAGHAGNGRRTPDAAAVADGVLTITGDSRGNTAGMAWKEGSQQYGRWEGRVRAPVGDPSYNALLLLWPTAENWPEGGELDFMEMMDPERQKTNAFFHYGADNSQVEGSVEIDATQWHNWALEWTPDRITAYVDGEKWFETTEQKVQPPGPMHLCIQLDWFPKGGSGEETQMQVDWVRQYTLDSGAAGAANGGAADGGSATGSGGTTGSTG</sequence>